<dbReference type="InterPro" id="IPR039565">
    <property type="entry name" value="BamD-like"/>
</dbReference>
<accession>A0A5S5MFE8</accession>
<reference evidence="5 6" key="1">
    <citation type="submission" date="2019-06" db="EMBL/GenBank/DDBJ databases">
        <title>Desulfobotulus mexicanus sp. nov., a novel sulfate-reducing bacterium isolated from the sediment of an alkaline crater lake in Mexico.</title>
        <authorList>
            <person name="Hirschler-Rea A."/>
        </authorList>
    </citation>
    <scope>NUCLEOTIDE SEQUENCE [LARGE SCALE GENOMIC DNA]</scope>
    <source>
        <strain evidence="5 6">PAR22N</strain>
    </source>
</reference>
<keyword evidence="1 3" id="KW-0732">Signal</keyword>
<dbReference type="GO" id="GO:0051301">
    <property type="term" value="P:cell division"/>
    <property type="evidence" value="ECO:0007669"/>
    <property type="project" value="InterPro"/>
</dbReference>
<feature type="compositionally biased region" description="Low complexity" evidence="2">
    <location>
        <begin position="101"/>
        <end position="114"/>
    </location>
</feature>
<gene>
    <name evidence="5" type="primary">ybgF</name>
    <name evidence="5" type="ORF">FIM25_09675</name>
</gene>
<comment type="caution">
    <text evidence="5">The sequence shown here is derived from an EMBL/GenBank/DDBJ whole genome shotgun (WGS) entry which is preliminary data.</text>
</comment>
<sequence>MRTRPESISFRTLCTLILPAAFLCACASTRQPDATQTRISTMEQQISRNEEVISDLSQRLSVMQFMVDSHERMLRNPSGPSAATTPASSAIQQPEKTKTGASSPAPASHVSSPAEQIQDPNRLYEKAFATMQNREYEKAADLFQQLATRFPDHSLADNALYWLAECHYARRDYRQAITAFEEVPKRYPQGGKVPDAMLKNAFSRIQIGDKENAREILRQLIREYPFTDAAAKAETRLKNLF</sequence>
<dbReference type="AlphaFoldDB" id="A0A5S5MFE8"/>
<evidence type="ECO:0000256" key="2">
    <source>
        <dbReference type="SAM" id="MobiDB-lite"/>
    </source>
</evidence>
<dbReference type="EMBL" id="VDMB01000011">
    <property type="protein sequence ID" value="TYT74420.1"/>
    <property type="molecule type" value="Genomic_DNA"/>
</dbReference>
<dbReference type="NCBIfam" id="TIGR02795">
    <property type="entry name" value="tol_pal_ybgF"/>
    <property type="match status" value="1"/>
</dbReference>
<evidence type="ECO:0000259" key="4">
    <source>
        <dbReference type="Pfam" id="PF13525"/>
    </source>
</evidence>
<dbReference type="SUPFAM" id="SSF48452">
    <property type="entry name" value="TPR-like"/>
    <property type="match status" value="1"/>
</dbReference>
<dbReference type="Proteomes" id="UP000321899">
    <property type="component" value="Unassembled WGS sequence"/>
</dbReference>
<dbReference type="InterPro" id="IPR034706">
    <property type="entry name" value="CpoB"/>
</dbReference>
<protein>
    <submittedName>
        <fullName evidence="5">Tol-pal system protein YbgF</fullName>
    </submittedName>
</protein>
<evidence type="ECO:0000313" key="6">
    <source>
        <dbReference type="Proteomes" id="UP000321899"/>
    </source>
</evidence>
<dbReference type="InterPro" id="IPR011990">
    <property type="entry name" value="TPR-like_helical_dom_sf"/>
</dbReference>
<dbReference type="Pfam" id="PF13525">
    <property type="entry name" value="YfiO"/>
    <property type="match status" value="1"/>
</dbReference>
<name>A0A5S5MFE8_9BACT</name>
<dbReference type="PROSITE" id="PS51257">
    <property type="entry name" value="PROKAR_LIPOPROTEIN"/>
    <property type="match status" value="1"/>
</dbReference>
<feature type="chain" id="PRO_5039916133" evidence="3">
    <location>
        <begin position="28"/>
        <end position="241"/>
    </location>
</feature>
<dbReference type="RefSeq" id="WP_139448693.1">
    <property type="nucleotide sequence ID" value="NZ_VDMB01000011.1"/>
</dbReference>
<dbReference type="HAMAP" id="MF_02066">
    <property type="entry name" value="CpoB"/>
    <property type="match status" value="1"/>
</dbReference>
<proteinExistence type="inferred from homology"/>
<feature type="compositionally biased region" description="Low complexity" evidence="2">
    <location>
        <begin position="77"/>
        <end position="90"/>
    </location>
</feature>
<evidence type="ECO:0000256" key="3">
    <source>
        <dbReference type="SAM" id="SignalP"/>
    </source>
</evidence>
<dbReference type="InterPro" id="IPR014162">
    <property type="entry name" value="CpoB_C"/>
</dbReference>
<feature type="signal peptide" evidence="3">
    <location>
        <begin position="1"/>
        <end position="27"/>
    </location>
</feature>
<feature type="domain" description="Outer membrane lipoprotein BamD-like" evidence="4">
    <location>
        <begin position="119"/>
        <end position="239"/>
    </location>
</feature>
<evidence type="ECO:0000313" key="5">
    <source>
        <dbReference type="EMBL" id="TYT74420.1"/>
    </source>
</evidence>
<organism evidence="5 6">
    <name type="scientific">Desulfobotulus mexicanus</name>
    <dbReference type="NCBI Taxonomy" id="2586642"/>
    <lineage>
        <taxon>Bacteria</taxon>
        <taxon>Pseudomonadati</taxon>
        <taxon>Thermodesulfobacteriota</taxon>
        <taxon>Desulfobacteria</taxon>
        <taxon>Desulfobacterales</taxon>
        <taxon>Desulfobacteraceae</taxon>
        <taxon>Desulfobotulus</taxon>
    </lineage>
</organism>
<dbReference type="OrthoDB" id="9781271at2"/>
<feature type="region of interest" description="Disordered" evidence="2">
    <location>
        <begin position="73"/>
        <end position="119"/>
    </location>
</feature>
<evidence type="ECO:0000256" key="1">
    <source>
        <dbReference type="ARBA" id="ARBA00022729"/>
    </source>
</evidence>
<dbReference type="Gene3D" id="1.25.40.10">
    <property type="entry name" value="Tetratricopeptide repeat domain"/>
    <property type="match status" value="1"/>
</dbReference>
<keyword evidence="6" id="KW-1185">Reference proteome</keyword>